<evidence type="ECO:0008006" key="5">
    <source>
        <dbReference type="Google" id="ProtNLM"/>
    </source>
</evidence>
<dbReference type="InterPro" id="IPR007049">
    <property type="entry name" value="Carb-sel_porin_OprB"/>
</dbReference>
<proteinExistence type="inferred from homology"/>
<dbReference type="Proteomes" id="UP001156664">
    <property type="component" value="Unassembled WGS sequence"/>
</dbReference>
<evidence type="ECO:0000313" key="3">
    <source>
        <dbReference type="EMBL" id="GLR25683.1"/>
    </source>
</evidence>
<comment type="caution">
    <text evidence="3">The sequence shown here is derived from an EMBL/GenBank/DDBJ whole genome shotgun (WGS) entry which is preliminary data.</text>
</comment>
<accession>A0ABQ5YM93</accession>
<organism evidence="3 4">
    <name type="scientific">Limnobacter litoralis</name>
    <dbReference type="NCBI Taxonomy" id="481366"/>
    <lineage>
        <taxon>Bacteria</taxon>
        <taxon>Pseudomonadati</taxon>
        <taxon>Pseudomonadota</taxon>
        <taxon>Betaproteobacteria</taxon>
        <taxon>Burkholderiales</taxon>
        <taxon>Burkholderiaceae</taxon>
        <taxon>Limnobacter</taxon>
    </lineage>
</organism>
<comment type="similarity">
    <text evidence="1 2">Belongs to the OprB family.</text>
</comment>
<evidence type="ECO:0000313" key="4">
    <source>
        <dbReference type="Proteomes" id="UP001156664"/>
    </source>
</evidence>
<evidence type="ECO:0000256" key="1">
    <source>
        <dbReference type="ARBA" id="ARBA00008769"/>
    </source>
</evidence>
<dbReference type="EMBL" id="BSOJ01000007">
    <property type="protein sequence ID" value="GLR25683.1"/>
    <property type="molecule type" value="Genomic_DNA"/>
</dbReference>
<gene>
    <name evidence="3" type="ORF">GCM10007875_07710</name>
</gene>
<sequence length="376" mass="40930">MEETTDLTLYAGLRLSPSTEFWINPEVDQGFGVSNTVGVAGFPSGEAYKIGANAPYLRVPRAFIRSLFALPGGSTTIEGSANQLGGPVATNNVTVTLGKFSVVDVFDNNTYAHDPRNDFLNWSIIDAGAFDYAADSWGFTNGVAVEWNKNWWTLRAGRFQLSSVPNGKVTGFDFSQRMSVVEAEGRYGLGNLPGKLKLLTFLNEGRMGDYNDALKQAFITGSVPDTAMVRKRSSRAGFAMNLEQAIGSDAGIFARWSANDGRKEAYEFTEINKSFATGISVNGRTWTRPNDQFGAAVALNALSGPAKSYFASGGSGILIGDGRLNYNTEQILETFYSMSISDQVTFTVDFQHINNPAYNRDRGPVNLGAIRIHMQF</sequence>
<keyword evidence="4" id="KW-1185">Reference proteome</keyword>
<evidence type="ECO:0000256" key="2">
    <source>
        <dbReference type="RuleBase" id="RU363072"/>
    </source>
</evidence>
<dbReference type="InterPro" id="IPR038673">
    <property type="entry name" value="OprB_sf"/>
</dbReference>
<reference evidence="4" key="1">
    <citation type="journal article" date="2019" name="Int. J. Syst. Evol. Microbiol.">
        <title>The Global Catalogue of Microorganisms (GCM) 10K type strain sequencing project: providing services to taxonomists for standard genome sequencing and annotation.</title>
        <authorList>
            <consortium name="The Broad Institute Genomics Platform"/>
            <consortium name="The Broad Institute Genome Sequencing Center for Infectious Disease"/>
            <person name="Wu L."/>
            <person name="Ma J."/>
        </authorList>
    </citation>
    <scope>NUCLEOTIDE SEQUENCE [LARGE SCALE GENOMIC DNA]</scope>
    <source>
        <strain evidence="4">NBRC 105857</strain>
    </source>
</reference>
<dbReference type="Pfam" id="PF04966">
    <property type="entry name" value="OprB"/>
    <property type="match status" value="1"/>
</dbReference>
<protein>
    <recommendedName>
        <fullName evidence="5">Porin</fullName>
    </recommendedName>
</protein>
<dbReference type="Gene3D" id="2.40.160.180">
    <property type="entry name" value="Carbohydrate-selective porin OprB"/>
    <property type="match status" value="1"/>
</dbReference>
<name>A0ABQ5YM93_9BURK</name>